<dbReference type="EMBL" id="ML977046">
    <property type="protein sequence ID" value="KAF1948888.1"/>
    <property type="molecule type" value="Genomic_DNA"/>
</dbReference>
<protein>
    <recommendedName>
        <fullName evidence="6">Elongation factor 1 beta central acidic region eukaryote domain-containing protein</fullName>
    </recommendedName>
</protein>
<dbReference type="InterPro" id="IPR018940">
    <property type="entry name" value="EF-1_beta_acid_region_euk"/>
</dbReference>
<evidence type="ECO:0000256" key="4">
    <source>
        <dbReference type="ARBA" id="ARBA00023242"/>
    </source>
</evidence>
<feature type="compositionally biased region" description="Basic and acidic residues" evidence="5">
    <location>
        <begin position="17"/>
        <end position="32"/>
    </location>
</feature>
<dbReference type="SMART" id="SM01182">
    <property type="entry name" value="EF-1_beta_acid"/>
    <property type="match status" value="7"/>
</dbReference>
<dbReference type="AlphaFoldDB" id="A0A6A5T9H9"/>
<dbReference type="GO" id="GO:0005730">
    <property type="term" value="C:nucleolus"/>
    <property type="evidence" value="ECO:0007669"/>
    <property type="project" value="UniProtKB-SubCell"/>
</dbReference>
<dbReference type="InterPro" id="IPR012580">
    <property type="entry name" value="NUC153"/>
</dbReference>
<dbReference type="GO" id="GO:0003723">
    <property type="term" value="F:RNA binding"/>
    <property type="evidence" value="ECO:0007669"/>
    <property type="project" value="TreeGrafter"/>
</dbReference>
<feature type="domain" description="Elongation factor 1 beta central acidic region eukaryote" evidence="6">
    <location>
        <begin position="559"/>
        <end position="586"/>
    </location>
</feature>
<reference evidence="7" key="1">
    <citation type="journal article" date="2020" name="Stud. Mycol.">
        <title>101 Dothideomycetes genomes: a test case for predicting lifestyles and emergence of pathogens.</title>
        <authorList>
            <person name="Haridas S."/>
            <person name="Albert R."/>
            <person name="Binder M."/>
            <person name="Bloem J."/>
            <person name="Labutti K."/>
            <person name="Salamov A."/>
            <person name="Andreopoulos B."/>
            <person name="Baker S."/>
            <person name="Barry K."/>
            <person name="Bills G."/>
            <person name="Bluhm B."/>
            <person name="Cannon C."/>
            <person name="Castanera R."/>
            <person name="Culley D."/>
            <person name="Daum C."/>
            <person name="Ezra D."/>
            <person name="Gonzalez J."/>
            <person name="Henrissat B."/>
            <person name="Kuo A."/>
            <person name="Liang C."/>
            <person name="Lipzen A."/>
            <person name="Lutzoni F."/>
            <person name="Magnuson J."/>
            <person name="Mondo S."/>
            <person name="Nolan M."/>
            <person name="Ohm R."/>
            <person name="Pangilinan J."/>
            <person name="Park H.-J."/>
            <person name="Ramirez L."/>
            <person name="Alfaro M."/>
            <person name="Sun H."/>
            <person name="Tritt A."/>
            <person name="Yoshinaga Y."/>
            <person name="Zwiers L.-H."/>
            <person name="Turgeon B."/>
            <person name="Goodwin S."/>
            <person name="Spatafora J."/>
            <person name="Crous P."/>
            <person name="Grigoriev I."/>
        </authorList>
    </citation>
    <scope>NUCLEOTIDE SEQUENCE</scope>
    <source>
        <strain evidence="7">CBS 675.92</strain>
    </source>
</reference>
<feature type="domain" description="Elongation factor 1 beta central acidic region eukaryote" evidence="6">
    <location>
        <begin position="82"/>
        <end position="110"/>
    </location>
</feature>
<dbReference type="Pfam" id="PF25121">
    <property type="entry name" value="RRM_ESF1"/>
    <property type="match status" value="1"/>
</dbReference>
<evidence type="ECO:0000256" key="2">
    <source>
        <dbReference type="ARBA" id="ARBA00009087"/>
    </source>
</evidence>
<feature type="compositionally biased region" description="Basic and acidic residues" evidence="5">
    <location>
        <begin position="42"/>
        <end position="77"/>
    </location>
</feature>
<dbReference type="PANTHER" id="PTHR12202">
    <property type="entry name" value="ESF1 HOMOLOG"/>
    <property type="match status" value="1"/>
</dbReference>
<name>A0A6A5T9H9_9PLEO</name>
<keyword evidence="3" id="KW-0175">Coiled coil</keyword>
<feature type="domain" description="Elongation factor 1 beta central acidic region eukaryote" evidence="6">
    <location>
        <begin position="127"/>
        <end position="154"/>
    </location>
</feature>
<dbReference type="OrthoDB" id="431825at2759"/>
<comment type="subcellular location">
    <subcellularLocation>
        <location evidence="1">Nucleus</location>
        <location evidence="1">Nucleolus</location>
    </subcellularLocation>
</comment>
<feature type="compositionally biased region" description="Polar residues" evidence="5">
    <location>
        <begin position="443"/>
        <end position="456"/>
    </location>
</feature>
<feature type="compositionally biased region" description="Basic and acidic residues" evidence="5">
    <location>
        <begin position="96"/>
        <end position="112"/>
    </location>
</feature>
<evidence type="ECO:0000256" key="5">
    <source>
        <dbReference type="SAM" id="MobiDB-lite"/>
    </source>
</evidence>
<dbReference type="EMBL" id="ML977022">
    <property type="protein sequence ID" value="KAF1950855.1"/>
    <property type="molecule type" value="Genomic_DNA"/>
</dbReference>
<feature type="compositionally biased region" description="Basic and acidic residues" evidence="5">
    <location>
        <begin position="427"/>
        <end position="438"/>
    </location>
</feature>
<evidence type="ECO:0000313" key="7">
    <source>
        <dbReference type="EMBL" id="KAF1948888.1"/>
    </source>
</evidence>
<dbReference type="Pfam" id="PF08159">
    <property type="entry name" value="NUC153"/>
    <property type="match status" value="1"/>
</dbReference>
<feature type="domain" description="Elongation factor 1 beta central acidic region eukaryote" evidence="6">
    <location>
        <begin position="516"/>
        <end position="543"/>
    </location>
</feature>
<dbReference type="PANTHER" id="PTHR12202:SF0">
    <property type="entry name" value="ESF1 HOMOLOG"/>
    <property type="match status" value="1"/>
</dbReference>
<dbReference type="InterPro" id="IPR056750">
    <property type="entry name" value="RRM_ESF1"/>
</dbReference>
<comment type="similarity">
    <text evidence="2">Belongs to the ESF1 family.</text>
</comment>
<organism evidence="7 9">
    <name type="scientific">Byssothecium circinans</name>
    <dbReference type="NCBI Taxonomy" id="147558"/>
    <lineage>
        <taxon>Eukaryota</taxon>
        <taxon>Fungi</taxon>
        <taxon>Dikarya</taxon>
        <taxon>Ascomycota</taxon>
        <taxon>Pezizomycotina</taxon>
        <taxon>Dothideomycetes</taxon>
        <taxon>Pleosporomycetidae</taxon>
        <taxon>Pleosporales</taxon>
        <taxon>Massarineae</taxon>
        <taxon>Massarinaceae</taxon>
        <taxon>Byssothecium</taxon>
    </lineage>
</organism>
<evidence type="ECO:0000256" key="1">
    <source>
        <dbReference type="ARBA" id="ARBA00004604"/>
    </source>
</evidence>
<sequence>MPLPKRPKIASSSQKSRIKDDRFASFETDPKFRLPSKKQAKTKLDPRFSRLRTDPDFQNKAPVDRYGRRIFGEEVKKNLGRLYGSDQEDSDDAELNTEKAQRRDKAVRKELAKAQSRGLDPIRDGGLSSSSEESSDEEEEEVEVEDQAELAGDDDQVPTGDVTARLAAVNMDWDNIRATDIMAVAHSFLPADGRIRNVIIYPSEFGLERLQREELEGPPREIFANSSNSKEKDITGIDELAGSDSDDGDQANDDLDKEEGEDFDSKALRTYQLDRLRYYYAVIECSSPNAAKSIYDNLDGREYLSSSNFFDLRFVPDDVEFDAEPHDQCEDLPKEYKPNEFITGALSHSKVKLTWDADDTTRKEAQKRAFTRKEIDENELQAYLGNESDSSEDEAETTKADKAASLRAALGLGPSGKSSQPKVKSSSKRDRDFQKPDGEMEVTFTSGLSTGNTGSVFENEPEENTLEKYVRRQKERKEKRKQRHNAIKEGRDPGAVEEAATIVGAQDDEDPWNDPFFASDPETEKAIEAKSKKSKKAKKREEREKADTEAAAERANLELLMVDDDQESKVRHFDMNEVLKAEKAKKKKKKGKKGGKDVAAAMEDDFKMDTEDPRFAKLYESHEFAIDPTNPRFKGTAGMKALLEEGRKKRKRVEGEGDGGEVGEKRKSKKERVEVDGEDSL</sequence>
<feature type="region of interest" description="Disordered" evidence="5">
    <location>
        <begin position="218"/>
        <end position="261"/>
    </location>
</feature>
<evidence type="ECO:0000313" key="9">
    <source>
        <dbReference type="Proteomes" id="UP000800035"/>
    </source>
</evidence>
<proteinExistence type="inferred from homology"/>
<feature type="compositionally biased region" description="Basic and acidic residues" evidence="5">
    <location>
        <begin position="522"/>
        <end position="531"/>
    </location>
</feature>
<feature type="region of interest" description="Disordered" evidence="5">
    <location>
        <begin position="1"/>
        <end position="159"/>
    </location>
</feature>
<feature type="region of interest" description="Disordered" evidence="5">
    <location>
        <begin position="644"/>
        <end position="681"/>
    </location>
</feature>
<accession>A0A6A5T9H9</accession>
<feature type="compositionally biased region" description="Basic and acidic residues" evidence="5">
    <location>
        <begin position="465"/>
        <end position="476"/>
    </location>
</feature>
<feature type="compositionally biased region" description="Acidic residues" evidence="5">
    <location>
        <begin position="133"/>
        <end position="156"/>
    </location>
</feature>
<keyword evidence="9" id="KW-1185">Reference proteome</keyword>
<dbReference type="GO" id="GO:0006364">
    <property type="term" value="P:rRNA processing"/>
    <property type="evidence" value="ECO:0007669"/>
    <property type="project" value="InterPro"/>
</dbReference>
<feature type="compositionally biased region" description="Acidic residues" evidence="5">
    <location>
        <begin position="244"/>
        <end position="261"/>
    </location>
</feature>
<feature type="compositionally biased region" description="Basic and acidic residues" evidence="5">
    <location>
        <begin position="539"/>
        <end position="551"/>
    </location>
</feature>
<feature type="domain" description="Elongation factor 1 beta central acidic region eukaryote" evidence="6">
    <location>
        <begin position="383"/>
        <end position="410"/>
    </location>
</feature>
<evidence type="ECO:0000259" key="6">
    <source>
        <dbReference type="SMART" id="SM01182"/>
    </source>
</evidence>
<feature type="domain" description="Elongation factor 1 beta central acidic region eukaryote" evidence="6">
    <location>
        <begin position="240"/>
        <end position="267"/>
    </location>
</feature>
<feature type="non-terminal residue" evidence="7">
    <location>
        <position position="681"/>
    </location>
</feature>
<feature type="compositionally biased region" description="Acidic residues" evidence="5">
    <location>
        <begin position="86"/>
        <end position="95"/>
    </location>
</feature>
<gene>
    <name evidence="8" type="ORF">CC80DRAFT_496563</name>
    <name evidence="7" type="ORF">CC80DRAFT_497882</name>
</gene>
<dbReference type="Proteomes" id="UP000800035">
    <property type="component" value="Unassembled WGS sequence"/>
</dbReference>
<evidence type="ECO:0000313" key="8">
    <source>
        <dbReference type="EMBL" id="KAF1950855.1"/>
    </source>
</evidence>
<feature type="domain" description="Elongation factor 1 beta central acidic region eukaryote" evidence="6">
    <location>
        <begin position="456"/>
        <end position="483"/>
    </location>
</feature>
<feature type="region of interest" description="Disordered" evidence="5">
    <location>
        <begin position="382"/>
        <end position="551"/>
    </location>
</feature>
<feature type="compositionally biased region" description="Low complexity" evidence="5">
    <location>
        <begin position="415"/>
        <end position="424"/>
    </location>
</feature>
<keyword evidence="4" id="KW-0539">Nucleus</keyword>
<dbReference type="InterPro" id="IPR039754">
    <property type="entry name" value="Esf1"/>
</dbReference>
<evidence type="ECO:0000256" key="3">
    <source>
        <dbReference type="ARBA" id="ARBA00023054"/>
    </source>
</evidence>